<comment type="similarity">
    <text evidence="1">Belongs to the activator 1 small subunits family.</text>
</comment>
<name>A0ABQ5JZB7_9EUKA</name>
<protein>
    <submittedName>
        <fullName evidence="7">Replication factor C subunit 3</fullName>
    </submittedName>
</protein>
<dbReference type="EMBL" id="BQXS01012454">
    <property type="protein sequence ID" value="GKT23300.1"/>
    <property type="molecule type" value="Genomic_DNA"/>
</dbReference>
<organism evidence="7 8">
    <name type="scientific">Aduncisulcus paluster</name>
    <dbReference type="NCBI Taxonomy" id="2918883"/>
    <lineage>
        <taxon>Eukaryota</taxon>
        <taxon>Metamonada</taxon>
        <taxon>Carpediemonas-like organisms</taxon>
        <taxon>Aduncisulcus</taxon>
    </lineage>
</organism>
<accession>A0ABQ5JZB7</accession>
<keyword evidence="2" id="KW-0235">DNA replication</keyword>
<evidence type="ECO:0000313" key="8">
    <source>
        <dbReference type="Proteomes" id="UP001057375"/>
    </source>
</evidence>
<gene>
    <name evidence="7" type="ORF">ADUPG1_012386</name>
</gene>
<dbReference type="PANTHER" id="PTHR11669">
    <property type="entry name" value="REPLICATION FACTOR C / DNA POLYMERASE III GAMMA-TAU SUBUNIT"/>
    <property type="match status" value="1"/>
</dbReference>
<dbReference type="SUPFAM" id="SSF52540">
    <property type="entry name" value="P-loop containing nucleoside triphosphate hydrolases"/>
    <property type="match status" value="1"/>
</dbReference>
<dbReference type="Pfam" id="PF00004">
    <property type="entry name" value="AAA"/>
    <property type="match status" value="1"/>
</dbReference>
<keyword evidence="4" id="KW-0067">ATP-binding</keyword>
<evidence type="ECO:0000256" key="1">
    <source>
        <dbReference type="ARBA" id="ARBA00005378"/>
    </source>
</evidence>
<evidence type="ECO:0000256" key="2">
    <source>
        <dbReference type="ARBA" id="ARBA00022705"/>
    </source>
</evidence>
<dbReference type="Gene3D" id="1.20.272.10">
    <property type="match status" value="1"/>
</dbReference>
<keyword evidence="8" id="KW-1185">Reference proteome</keyword>
<dbReference type="CDD" id="cd00009">
    <property type="entry name" value="AAA"/>
    <property type="match status" value="1"/>
</dbReference>
<dbReference type="InterPro" id="IPR003959">
    <property type="entry name" value="ATPase_AAA_core"/>
</dbReference>
<evidence type="ECO:0000259" key="6">
    <source>
        <dbReference type="SMART" id="SM00382"/>
    </source>
</evidence>
<dbReference type="SMART" id="SM00382">
    <property type="entry name" value="AAA"/>
    <property type="match status" value="1"/>
</dbReference>
<keyword evidence="3" id="KW-0547">Nucleotide-binding</keyword>
<dbReference type="Proteomes" id="UP001057375">
    <property type="component" value="Unassembled WGS sequence"/>
</dbReference>
<dbReference type="InterPro" id="IPR003593">
    <property type="entry name" value="AAA+_ATPase"/>
</dbReference>
<dbReference type="Gene3D" id="3.40.50.300">
    <property type="entry name" value="P-loop containing nucleotide triphosphate hydrolases"/>
    <property type="match status" value="1"/>
</dbReference>
<comment type="caution">
    <text evidence="7">The sequence shown here is derived from an EMBL/GenBank/DDBJ whole genome shotgun (WGS) entry which is preliminary data.</text>
</comment>
<feature type="region of interest" description="Disordered" evidence="5">
    <location>
        <begin position="109"/>
        <end position="129"/>
    </location>
</feature>
<evidence type="ECO:0000256" key="3">
    <source>
        <dbReference type="ARBA" id="ARBA00022741"/>
    </source>
</evidence>
<dbReference type="PANTHER" id="PTHR11669:SF20">
    <property type="entry name" value="REPLICATION FACTOR C SUBUNIT 4"/>
    <property type="match status" value="1"/>
</dbReference>
<feature type="domain" description="AAA+ ATPase" evidence="6">
    <location>
        <begin position="41"/>
        <end position="199"/>
    </location>
</feature>
<sequence length="379" mass="41547">MVTHNPETLPWVEKYRPHTLSGVKSHEPIIHAIKQMLSKGELPHMLLHGPPGTGKTTTIMAICKEIFGPSRYKSMILELNASDECGIDVVRERIKSFASTSKLFFPTLKKPTTSSTSPESSNPLDTSQTTIHPSLAEMKIVILDEADYLASNAQFALRRIMEKYSKHTRFFLMCNYVSKIIPAIQSRCARFRFKPLPVSSLRSVLDVVVKNESIRISPGGCEALLHQAEQDMRKMLNVLQSVSVFVCGDKKGEGEKEEEEEGEVTAEDVYRTSGVLSPTRTKVIYNSLLTAHSRYGSDAVVENKKMLEDLVFTESIAPSSLISALADITVGETGLPKGNKAKLLSEISNIELAIGGGGNVRIQLGALAGAYVLAGMIPK</sequence>
<dbReference type="Gene3D" id="1.10.8.60">
    <property type="match status" value="1"/>
</dbReference>
<evidence type="ECO:0000256" key="5">
    <source>
        <dbReference type="SAM" id="MobiDB-lite"/>
    </source>
</evidence>
<dbReference type="InterPro" id="IPR027417">
    <property type="entry name" value="P-loop_NTPase"/>
</dbReference>
<evidence type="ECO:0000313" key="7">
    <source>
        <dbReference type="EMBL" id="GKT23300.1"/>
    </source>
</evidence>
<proteinExistence type="inferred from homology"/>
<reference evidence="7" key="1">
    <citation type="submission" date="2022-03" db="EMBL/GenBank/DDBJ databases">
        <title>Draft genome sequence of Aduncisulcus paluster, a free-living microaerophilic Fornicata.</title>
        <authorList>
            <person name="Yuyama I."/>
            <person name="Kume K."/>
            <person name="Tamura T."/>
            <person name="Inagaki Y."/>
            <person name="Hashimoto T."/>
        </authorList>
    </citation>
    <scope>NUCLEOTIDE SEQUENCE</scope>
    <source>
        <strain evidence="7">NY0171</strain>
    </source>
</reference>
<feature type="compositionally biased region" description="Low complexity" evidence="5">
    <location>
        <begin position="109"/>
        <end position="124"/>
    </location>
</feature>
<evidence type="ECO:0000256" key="4">
    <source>
        <dbReference type="ARBA" id="ARBA00022840"/>
    </source>
</evidence>
<dbReference type="InterPro" id="IPR050238">
    <property type="entry name" value="DNA_Rep/Repair_Clamp_Loader"/>
</dbReference>